<dbReference type="PANTHER" id="PTHR41700:SF1">
    <property type="entry name" value="N-ACETYLTRANSFERASE DOMAIN-CONTAINING PROTEIN"/>
    <property type="match status" value="1"/>
</dbReference>
<name>A0ABV0AGD6_9ACTN</name>
<evidence type="ECO:0000313" key="2">
    <source>
        <dbReference type="Proteomes" id="UP001447516"/>
    </source>
</evidence>
<sequence>MNREDRAGAGDPGDPVVARDQAAAAAAGRGLRIAELHTIAEFARVVRLFDGIWRPEPWNPPVTAELMRALTHAGGYVAGAFDGAELVGAGVAFLAAPAGRALHSHVTGAVRPGAGFALKLHQRAWALERGLSRITWTFDPLVRRNAHFNLAKLAALPEEYLPDFYGQMGDAVNAGDESDRVLAVWRLDDPRVARACDGLPYRPAGADGAVAALAERDGRPVALDTGAPEVLVAVPADVESLRRAAPETAKAWRHAVRDVLGGLMAEGRPVTGFAGGCYVVGRRSPTAG</sequence>
<reference evidence="1 2" key="1">
    <citation type="submission" date="2024-05" db="EMBL/GenBank/DDBJ databases">
        <title>Microbispora sp.ZYX-F-249.</title>
        <authorList>
            <person name="Xie H."/>
        </authorList>
    </citation>
    <scope>NUCLEOTIDE SEQUENCE [LARGE SCALE GENOMIC DNA]</scope>
    <source>
        <strain evidence="1 2">ZYX-F-249</strain>
    </source>
</reference>
<dbReference type="InterPro" id="IPR038764">
    <property type="entry name" value="GNAT_N_AcTrfase_prd"/>
</dbReference>
<accession>A0ABV0AGD6</accession>
<organism evidence="1 2">
    <name type="scientific">Microbispora maris</name>
    <dbReference type="NCBI Taxonomy" id="3144104"/>
    <lineage>
        <taxon>Bacteria</taxon>
        <taxon>Bacillati</taxon>
        <taxon>Actinomycetota</taxon>
        <taxon>Actinomycetes</taxon>
        <taxon>Streptosporangiales</taxon>
        <taxon>Streptosporangiaceae</taxon>
        <taxon>Microbispora</taxon>
    </lineage>
</organism>
<proteinExistence type="predicted"/>
<dbReference type="PANTHER" id="PTHR41700">
    <property type="entry name" value="GCN5-RELATED N-ACETYLTRANSFERASE"/>
    <property type="match status" value="1"/>
</dbReference>
<evidence type="ECO:0000313" key="1">
    <source>
        <dbReference type="EMBL" id="MEN3534239.1"/>
    </source>
</evidence>
<keyword evidence="2" id="KW-1185">Reference proteome</keyword>
<dbReference type="EMBL" id="JBDJAW010000002">
    <property type="protein sequence ID" value="MEN3534239.1"/>
    <property type="molecule type" value="Genomic_DNA"/>
</dbReference>
<dbReference type="Proteomes" id="UP001447516">
    <property type="component" value="Unassembled WGS sequence"/>
</dbReference>
<dbReference type="InterPro" id="IPR016181">
    <property type="entry name" value="Acyl_CoA_acyltransferase"/>
</dbReference>
<gene>
    <name evidence="1" type="ORF">AAH991_03920</name>
</gene>
<dbReference type="SUPFAM" id="SSF55729">
    <property type="entry name" value="Acyl-CoA N-acyltransferases (Nat)"/>
    <property type="match status" value="1"/>
</dbReference>
<comment type="caution">
    <text evidence="1">The sequence shown here is derived from an EMBL/GenBank/DDBJ whole genome shotgun (WGS) entry which is preliminary data.</text>
</comment>
<dbReference type="RefSeq" id="WP_346224332.1">
    <property type="nucleotide sequence ID" value="NZ_JBDJAW010000002.1"/>
</dbReference>
<protein>
    <submittedName>
        <fullName evidence="1">GNAT family N-acetyltransferase</fullName>
    </submittedName>
</protein>